<evidence type="ECO:0000256" key="5">
    <source>
        <dbReference type="ARBA" id="ARBA00022833"/>
    </source>
</evidence>
<keyword evidence="5" id="KW-0862">Zinc</keyword>
<evidence type="ECO:0000256" key="4">
    <source>
        <dbReference type="ARBA" id="ARBA00022801"/>
    </source>
</evidence>
<dbReference type="Proteomes" id="UP000216107">
    <property type="component" value="Unassembled WGS sequence"/>
</dbReference>
<evidence type="ECO:0000256" key="1">
    <source>
        <dbReference type="ARBA" id="ARBA00001947"/>
    </source>
</evidence>
<evidence type="ECO:0000256" key="3">
    <source>
        <dbReference type="ARBA" id="ARBA00022723"/>
    </source>
</evidence>
<name>A0A272EZ79_9RHOO</name>
<dbReference type="InterPro" id="IPR037138">
    <property type="entry name" value="His_deacetylse_dom_sf"/>
</dbReference>
<dbReference type="AlphaFoldDB" id="A0A272EZ79"/>
<gene>
    <name evidence="7" type="ORF">CGU29_00730</name>
</gene>
<protein>
    <submittedName>
        <fullName evidence="7">Acetylpolyamine amidohydrolase</fullName>
    </submittedName>
</protein>
<evidence type="ECO:0000256" key="2">
    <source>
        <dbReference type="ARBA" id="ARBA00005947"/>
    </source>
</evidence>
<organism evidence="7 8">
    <name type="scientific">Candidatus Dactylopiibacterium carminicum</name>
    <dbReference type="NCBI Taxonomy" id="857335"/>
    <lineage>
        <taxon>Bacteria</taxon>
        <taxon>Pseudomonadati</taxon>
        <taxon>Pseudomonadota</taxon>
        <taxon>Betaproteobacteria</taxon>
        <taxon>Rhodocyclales</taxon>
        <taxon>Rhodocyclaceae</taxon>
        <taxon>Candidatus Dactylopiibacterium</taxon>
    </lineage>
</organism>
<accession>A0A272EZ79</accession>
<evidence type="ECO:0000259" key="6">
    <source>
        <dbReference type="Pfam" id="PF00850"/>
    </source>
</evidence>
<keyword evidence="4 7" id="KW-0378">Hydrolase</keyword>
<comment type="similarity">
    <text evidence="2">Belongs to the histone deacetylase family.</text>
</comment>
<dbReference type="Gene3D" id="3.40.800.20">
    <property type="entry name" value="Histone deacetylase domain"/>
    <property type="match status" value="1"/>
</dbReference>
<comment type="cofactor">
    <cofactor evidence="1">
        <name>Zn(2+)</name>
        <dbReference type="ChEBI" id="CHEBI:29105"/>
    </cofactor>
</comment>
<feature type="domain" description="Histone deacetylase" evidence="6">
    <location>
        <begin position="26"/>
        <end position="334"/>
    </location>
</feature>
<dbReference type="InterPro" id="IPR000286">
    <property type="entry name" value="HDACs"/>
</dbReference>
<evidence type="ECO:0000313" key="7">
    <source>
        <dbReference type="EMBL" id="PAS95395.1"/>
    </source>
</evidence>
<dbReference type="Pfam" id="PF00850">
    <property type="entry name" value="Hist_deacetyl"/>
    <property type="match status" value="1"/>
</dbReference>
<dbReference type="SUPFAM" id="SSF52768">
    <property type="entry name" value="Arginase/deacetylase"/>
    <property type="match status" value="1"/>
</dbReference>
<dbReference type="GO" id="GO:0040029">
    <property type="term" value="P:epigenetic regulation of gene expression"/>
    <property type="evidence" value="ECO:0007669"/>
    <property type="project" value="TreeGrafter"/>
</dbReference>
<dbReference type="InterPro" id="IPR023696">
    <property type="entry name" value="Ureohydrolase_dom_sf"/>
</dbReference>
<dbReference type="EMBL" id="NMRN01000001">
    <property type="protein sequence ID" value="PAS95395.1"/>
    <property type="molecule type" value="Genomic_DNA"/>
</dbReference>
<reference evidence="7 8" key="1">
    <citation type="submission" date="2017-07" db="EMBL/GenBank/DDBJ databases">
        <title>Candidatus Dactylopiibacterium carminicum, a nitrogen-fixing symbiont of the cochineal insect Dactylopius coccus and Dactylopius opuntiae (Hemiptera: Coccoidea: Dactylopiidae).</title>
        <authorList>
            <person name="Vera A."/>
        </authorList>
    </citation>
    <scope>NUCLEOTIDE SEQUENCE [LARGE SCALE GENOMIC DNA]</scope>
    <source>
        <strain evidence="7 8">NFDCM</strain>
    </source>
</reference>
<dbReference type="PANTHER" id="PTHR10625:SF17">
    <property type="entry name" value="HISTONE DEACETYLASE 8"/>
    <property type="match status" value="1"/>
</dbReference>
<dbReference type="InterPro" id="IPR023801">
    <property type="entry name" value="His_deacetylse_dom"/>
</dbReference>
<dbReference type="GO" id="GO:0004407">
    <property type="term" value="F:histone deacetylase activity"/>
    <property type="evidence" value="ECO:0007669"/>
    <property type="project" value="TreeGrafter"/>
</dbReference>
<dbReference type="GO" id="GO:0046872">
    <property type="term" value="F:metal ion binding"/>
    <property type="evidence" value="ECO:0007669"/>
    <property type="project" value="UniProtKB-KW"/>
</dbReference>
<evidence type="ECO:0000313" key="8">
    <source>
        <dbReference type="Proteomes" id="UP000216107"/>
    </source>
</evidence>
<sequence length="340" mass="36439">MQVFANPASHNPEFEFFCGNRVPCFENTRRFDFVAEALRGAGLRLELPAEFPDAALLAVHSARYLDFLRSAWREWQASGNEGDAFHCVWPTHAMRRDQLPENFAARLGFFGFDTGSPLGPGCWQAARRGADCALAGAHHLIGGGASAFVLTRPPGHHAGIEHFGGYCFLNNAAIAAQALRDGGVSRVAILDVDFHHGNGTQEIFYARGDVFFASIHGDPSTEYPFYLGHADERGSGAGLGSNLNLPLPAGAPTADWFAALNSALAVILKSGAETMVVSLGVDAFAGDPISKFQLQMSDYARLGQRLRQTGLPTLFVLEGGYAVAEIGHNVLATLQGFEGC</sequence>
<dbReference type="GO" id="GO:0016787">
    <property type="term" value="F:hydrolase activity"/>
    <property type="evidence" value="ECO:0007669"/>
    <property type="project" value="UniProtKB-KW"/>
</dbReference>
<dbReference type="CDD" id="cd10001">
    <property type="entry name" value="HDAC_classII_APAH"/>
    <property type="match status" value="1"/>
</dbReference>
<comment type="caution">
    <text evidence="7">The sequence shown here is derived from an EMBL/GenBank/DDBJ whole genome shotgun (WGS) entry which is preliminary data.</text>
</comment>
<keyword evidence="3" id="KW-0479">Metal-binding</keyword>
<dbReference type="PRINTS" id="PR01270">
    <property type="entry name" value="HDASUPER"/>
</dbReference>
<dbReference type="PANTHER" id="PTHR10625">
    <property type="entry name" value="HISTONE DEACETYLASE HDAC1-RELATED"/>
    <property type="match status" value="1"/>
</dbReference>
<proteinExistence type="inferred from homology"/>